<feature type="domain" description="4Fe-4S ferredoxin-type" evidence="4">
    <location>
        <begin position="38"/>
        <end position="65"/>
    </location>
</feature>
<organism evidence="5 6">
    <name type="scientific">Acidaminobacter hydrogenoformans DSM 2784</name>
    <dbReference type="NCBI Taxonomy" id="1120920"/>
    <lineage>
        <taxon>Bacteria</taxon>
        <taxon>Bacillati</taxon>
        <taxon>Bacillota</taxon>
        <taxon>Clostridia</taxon>
        <taxon>Peptostreptococcales</taxon>
        <taxon>Acidaminobacteraceae</taxon>
        <taxon>Acidaminobacter</taxon>
    </lineage>
</organism>
<dbReference type="GO" id="GO:0046872">
    <property type="term" value="F:metal ion binding"/>
    <property type="evidence" value="ECO:0007669"/>
    <property type="project" value="UniProtKB-KW"/>
</dbReference>
<evidence type="ECO:0000259" key="4">
    <source>
        <dbReference type="PROSITE" id="PS51379"/>
    </source>
</evidence>
<dbReference type="OrthoDB" id="5421405at2"/>
<keyword evidence="2" id="KW-0408">Iron</keyword>
<dbReference type="EMBL" id="FMWL01000002">
    <property type="protein sequence ID" value="SCZ77393.1"/>
    <property type="molecule type" value="Genomic_DNA"/>
</dbReference>
<keyword evidence="6" id="KW-1185">Reference proteome</keyword>
<dbReference type="GO" id="GO:0051536">
    <property type="term" value="F:iron-sulfur cluster binding"/>
    <property type="evidence" value="ECO:0007669"/>
    <property type="project" value="UniProtKB-KW"/>
</dbReference>
<proteinExistence type="predicted"/>
<evidence type="ECO:0000313" key="6">
    <source>
        <dbReference type="Proteomes" id="UP000199208"/>
    </source>
</evidence>
<evidence type="ECO:0000256" key="2">
    <source>
        <dbReference type="ARBA" id="ARBA00023004"/>
    </source>
</evidence>
<name>A0A1G5RTI6_9FIRM</name>
<dbReference type="PROSITE" id="PS51379">
    <property type="entry name" value="4FE4S_FER_2"/>
    <property type="match status" value="1"/>
</dbReference>
<protein>
    <submittedName>
        <fullName evidence="5">4Fe-4S binding domain-containing protein</fullName>
    </submittedName>
</protein>
<evidence type="ECO:0000313" key="5">
    <source>
        <dbReference type="EMBL" id="SCZ77393.1"/>
    </source>
</evidence>
<dbReference type="InterPro" id="IPR017896">
    <property type="entry name" value="4Fe4S_Fe-S-bd"/>
</dbReference>
<dbReference type="STRING" id="1120920.SAMN03080599_00760"/>
<evidence type="ECO:0000256" key="3">
    <source>
        <dbReference type="ARBA" id="ARBA00023014"/>
    </source>
</evidence>
<dbReference type="Pfam" id="PF12837">
    <property type="entry name" value="Fer4_6"/>
    <property type="match status" value="1"/>
</dbReference>
<keyword evidence="3" id="KW-0411">Iron-sulfur</keyword>
<sequence>MKKAFIVQKKCDQSPFCPVKRVCPTGAVTQKRKFLKADYPVIDAALCIGCKKCVAVCPHGAVAMK</sequence>
<dbReference type="PROSITE" id="PS00198">
    <property type="entry name" value="4FE4S_FER_1"/>
    <property type="match status" value="1"/>
</dbReference>
<dbReference type="SUPFAM" id="SSF54862">
    <property type="entry name" value="4Fe-4S ferredoxins"/>
    <property type="match status" value="1"/>
</dbReference>
<dbReference type="Gene3D" id="3.30.70.20">
    <property type="match status" value="1"/>
</dbReference>
<dbReference type="AlphaFoldDB" id="A0A1G5RTI6"/>
<dbReference type="Proteomes" id="UP000199208">
    <property type="component" value="Unassembled WGS sequence"/>
</dbReference>
<accession>A0A1G5RTI6</accession>
<dbReference type="RefSeq" id="WP_092589534.1">
    <property type="nucleotide sequence ID" value="NZ_FMWL01000002.1"/>
</dbReference>
<reference evidence="5 6" key="1">
    <citation type="submission" date="2016-10" db="EMBL/GenBank/DDBJ databases">
        <authorList>
            <person name="de Groot N.N."/>
        </authorList>
    </citation>
    <scope>NUCLEOTIDE SEQUENCE [LARGE SCALE GENOMIC DNA]</scope>
    <source>
        <strain evidence="5 6">DSM 2784</strain>
    </source>
</reference>
<keyword evidence="1" id="KW-0479">Metal-binding</keyword>
<gene>
    <name evidence="5" type="ORF">SAMN03080599_00760</name>
</gene>
<evidence type="ECO:0000256" key="1">
    <source>
        <dbReference type="ARBA" id="ARBA00022723"/>
    </source>
</evidence>
<dbReference type="InterPro" id="IPR017900">
    <property type="entry name" value="4Fe4S_Fe_S_CS"/>
</dbReference>